<gene>
    <name evidence="1" type="ORF">ALP32_04200</name>
</gene>
<dbReference type="AlphaFoldDB" id="A0A3M5STN6"/>
<feature type="non-terminal residue" evidence="1">
    <location>
        <position position="49"/>
    </location>
</feature>
<organism evidence="1 2">
    <name type="scientific">Pseudomonas avellanae</name>
    <dbReference type="NCBI Taxonomy" id="46257"/>
    <lineage>
        <taxon>Bacteria</taxon>
        <taxon>Pseudomonadati</taxon>
        <taxon>Pseudomonadota</taxon>
        <taxon>Gammaproteobacteria</taxon>
        <taxon>Pseudomonadales</taxon>
        <taxon>Pseudomonadaceae</taxon>
        <taxon>Pseudomonas</taxon>
    </lineage>
</organism>
<protein>
    <submittedName>
        <fullName evidence="1">Uncharacterized protein</fullName>
    </submittedName>
</protein>
<comment type="caution">
    <text evidence="1">The sequence shown here is derived from an EMBL/GenBank/DDBJ whole genome shotgun (WGS) entry which is preliminary data.</text>
</comment>
<evidence type="ECO:0000313" key="2">
    <source>
        <dbReference type="Proteomes" id="UP000281514"/>
    </source>
</evidence>
<name>A0A3M5STN6_9PSED</name>
<proteinExistence type="predicted"/>
<evidence type="ECO:0000313" key="1">
    <source>
        <dbReference type="EMBL" id="RMU24641.1"/>
    </source>
</evidence>
<dbReference type="RefSeq" id="WP_183144969.1">
    <property type="nucleotide sequence ID" value="NZ_RBTX01000686.1"/>
</dbReference>
<dbReference type="EMBL" id="RBTX01000686">
    <property type="protein sequence ID" value="RMU24641.1"/>
    <property type="molecule type" value="Genomic_DNA"/>
</dbReference>
<accession>A0A3M5STN6</accession>
<dbReference type="Proteomes" id="UP000281514">
    <property type="component" value="Unassembled WGS sequence"/>
</dbReference>
<sequence>MHLLRTQPGGFVPDDSIADMGQTPAELVILCSGDSSLALLAEAARQLPE</sequence>
<reference evidence="1 2" key="1">
    <citation type="submission" date="2018-08" db="EMBL/GenBank/DDBJ databases">
        <title>Recombination of ecologically and evolutionarily significant loci maintains genetic cohesion in the Pseudomonas syringae species complex.</title>
        <authorList>
            <person name="Dillon M."/>
            <person name="Thakur S."/>
            <person name="Almeida R.N.D."/>
            <person name="Weir B.S."/>
            <person name="Guttman D.S."/>
        </authorList>
    </citation>
    <scope>NUCLEOTIDE SEQUENCE [LARGE SCALE GENOMIC DNA]</scope>
    <source>
        <strain evidence="1 2">ICMP 9749</strain>
    </source>
</reference>